<reference evidence="1" key="2">
    <citation type="journal article" date="2015" name="Fish Shellfish Immunol.">
        <title>Early steps in the European eel (Anguilla anguilla)-Vibrio vulnificus interaction in the gills: Role of the RtxA13 toxin.</title>
        <authorList>
            <person name="Callol A."/>
            <person name="Pajuelo D."/>
            <person name="Ebbesson L."/>
            <person name="Teles M."/>
            <person name="MacKenzie S."/>
            <person name="Amaro C."/>
        </authorList>
    </citation>
    <scope>NUCLEOTIDE SEQUENCE</scope>
</reference>
<organism evidence="1">
    <name type="scientific">Anguilla anguilla</name>
    <name type="common">European freshwater eel</name>
    <name type="synonym">Muraena anguilla</name>
    <dbReference type="NCBI Taxonomy" id="7936"/>
    <lineage>
        <taxon>Eukaryota</taxon>
        <taxon>Metazoa</taxon>
        <taxon>Chordata</taxon>
        <taxon>Craniata</taxon>
        <taxon>Vertebrata</taxon>
        <taxon>Euteleostomi</taxon>
        <taxon>Actinopterygii</taxon>
        <taxon>Neopterygii</taxon>
        <taxon>Teleostei</taxon>
        <taxon>Anguilliformes</taxon>
        <taxon>Anguillidae</taxon>
        <taxon>Anguilla</taxon>
    </lineage>
</organism>
<name>A0A0E9XF98_ANGAN</name>
<proteinExistence type="predicted"/>
<dbReference type="EMBL" id="GBXM01007175">
    <property type="protein sequence ID" value="JAI01403.1"/>
    <property type="molecule type" value="Transcribed_RNA"/>
</dbReference>
<accession>A0A0E9XF98</accession>
<protein>
    <submittedName>
        <fullName evidence="1">Uncharacterized protein</fullName>
    </submittedName>
</protein>
<dbReference type="AlphaFoldDB" id="A0A0E9XF98"/>
<evidence type="ECO:0000313" key="1">
    <source>
        <dbReference type="EMBL" id="JAI01403.1"/>
    </source>
</evidence>
<sequence>MHLPKVKVSQKCSIRTDVKVGHI</sequence>
<reference evidence="1" key="1">
    <citation type="submission" date="2014-11" db="EMBL/GenBank/DDBJ databases">
        <authorList>
            <person name="Amaro Gonzalez C."/>
        </authorList>
    </citation>
    <scope>NUCLEOTIDE SEQUENCE</scope>
</reference>